<dbReference type="Pfam" id="PF00330">
    <property type="entry name" value="Aconitase"/>
    <property type="match status" value="1"/>
</dbReference>
<evidence type="ECO:0000256" key="2">
    <source>
        <dbReference type="ARBA" id="ARBA00004717"/>
    </source>
</evidence>
<protein>
    <recommendedName>
        <fullName evidence="5">Aconitate hydratase A</fullName>
        <ecNumber evidence="4">4.2.1.3</ecNumber>
    </recommendedName>
    <alternativeName>
        <fullName evidence="11">Iron-responsive protein-like</fullName>
    </alternativeName>
    <alternativeName>
        <fullName evidence="10">RNA-binding protein</fullName>
    </alternativeName>
</protein>
<dbReference type="Gene3D" id="3.20.19.10">
    <property type="entry name" value="Aconitase, domain 4"/>
    <property type="match status" value="1"/>
</dbReference>
<evidence type="ECO:0000259" key="13">
    <source>
        <dbReference type="Pfam" id="PF00694"/>
    </source>
</evidence>
<dbReference type="PROSITE" id="PS01244">
    <property type="entry name" value="ACONITASE_2"/>
    <property type="match status" value="1"/>
</dbReference>
<sequence length="953" mass="102423">MDTLRTFKTGSGADGKFHSLPALAEQGFPDLCRLPVSIRIVLESVLRCVDGRKVTEKDVENLARYDAKSPGEYEIPFTVARIVLQDFTGVPLLVDVAAMRDAAVKRGAAPEKIEPLVPVDLVVDHSVQVDFAGSQLSLDRNMAIEFIRNRERYEFLKWGQQAFETFSVVPPGIGIVHQVNLEYLAKGVLSKDGVYYPDTLVGTDSHTTMINALGVVGWGVGGIEAEAGMLGQPVTFLVPEVVGVYLTGELREGVTATDLTLRITQMLRKHGVVGKFVEFFGPGAKALSLPDRGTIANMAPEYGATMGFFPVDEETIAYMRGTGRSEELCITVENYYKAQGLFGIPDKGDCEYTDLLELDLATIVPSVAGPKRPQDRIDLAALRETFDSLFTAPVSAGGFGLDAAQRGTRVKLSMREKAGVSIDSLLSTDSGHGGFEGAPRNEVEMIANRPTPDQPDADLFPDGPVDLEIGHGSILIAAITSCTNTSNPSVMIAAGLIAKKANALGLTVAPYVKTSLAPGSRVVTDYFEATGLQKELDQLGFQTVGYGCTTCIGNSGPLHPAIEGAIAEGNLVCASVLSGNRNFEARVHGSIKSNFLMSPPLVVAYALAGRVDLDLTTEPLGNDRDGNPVFLKDLWPHQDEVKEQLATALKPAVYQKLYGDLDSANPKWGEISGSTGATYDWDEKSTYIQSPPFFDGGATVVGDILNARALGIFGDSVTTDHISPAGSIKATSPAGKYLLENGVEKAEFNSYGARRGNDRVMTRGTFANVRIKNLMCPGIEGGYTQYFGEAEVAAPDQAIEAYEGAKPTFIYDASMAYQADGTKLIIIGGEDYGMGSSRDWAAKGTRLLGVSAVVTKSFERIHRSNLIGMGVLPLNFNHADDYDRVKGLTGARFDITGIGGELRPMQDALLICHLPDHSRVEFPLKVRLDTPAEVDYYLAGGILPYVLDQILES</sequence>
<dbReference type="InterPro" id="IPR036008">
    <property type="entry name" value="Aconitase_4Fe-4S_dom"/>
</dbReference>
<dbReference type="InterPro" id="IPR006249">
    <property type="entry name" value="Aconitase/IRP2"/>
</dbReference>
<dbReference type="InterPro" id="IPR000573">
    <property type="entry name" value="AconitaseA/IPMdHydase_ssu_swvl"/>
</dbReference>
<comment type="catalytic activity">
    <reaction evidence="9">
        <text>citrate = D-threo-isocitrate</text>
        <dbReference type="Rhea" id="RHEA:10336"/>
        <dbReference type="ChEBI" id="CHEBI:15562"/>
        <dbReference type="ChEBI" id="CHEBI:16947"/>
        <dbReference type="EC" id="4.2.1.3"/>
    </reaction>
</comment>
<comment type="cofactor">
    <cofactor evidence="1">
        <name>[4Fe-4S] cluster</name>
        <dbReference type="ChEBI" id="CHEBI:49883"/>
    </cofactor>
</comment>
<dbReference type="InterPro" id="IPR001030">
    <property type="entry name" value="Acoase/IPM_deHydtase_lsu_aba"/>
</dbReference>
<dbReference type="InterPro" id="IPR018136">
    <property type="entry name" value="Aconitase_4Fe-4S_BS"/>
</dbReference>
<dbReference type="InterPro" id="IPR015928">
    <property type="entry name" value="Aconitase/3IPM_dehydase_swvl"/>
</dbReference>
<evidence type="ECO:0000256" key="11">
    <source>
        <dbReference type="ARBA" id="ARBA00031977"/>
    </source>
</evidence>
<dbReference type="RefSeq" id="WP_264500062.1">
    <property type="nucleotide sequence ID" value="NZ_JAPDDS010000002.1"/>
</dbReference>
<evidence type="ECO:0000256" key="7">
    <source>
        <dbReference type="ARBA" id="ARBA00023004"/>
    </source>
</evidence>
<evidence type="ECO:0000256" key="3">
    <source>
        <dbReference type="ARBA" id="ARBA00007185"/>
    </source>
</evidence>
<evidence type="ECO:0000256" key="6">
    <source>
        <dbReference type="ARBA" id="ARBA00022723"/>
    </source>
</evidence>
<feature type="domain" description="Aconitase A/isopropylmalate dehydratase small subunit swivel" evidence="13">
    <location>
        <begin position="736"/>
        <end position="877"/>
    </location>
</feature>
<comment type="caution">
    <text evidence="14">The sequence shown here is derived from an EMBL/GenBank/DDBJ whole genome shotgun (WGS) entry which is preliminary data.</text>
</comment>
<keyword evidence="6" id="KW-0479">Metal-binding</keyword>
<accession>A0ABT3FKK3</accession>
<name>A0ABT3FKK3_9BACT</name>
<keyword evidence="8" id="KW-0411">Iron-sulfur</keyword>
<evidence type="ECO:0000256" key="9">
    <source>
        <dbReference type="ARBA" id="ARBA00023501"/>
    </source>
</evidence>
<dbReference type="PROSITE" id="PS00450">
    <property type="entry name" value="ACONITASE_1"/>
    <property type="match status" value="1"/>
</dbReference>
<keyword evidence="15" id="KW-1185">Reference proteome</keyword>
<dbReference type="Gene3D" id="6.10.190.10">
    <property type="match status" value="1"/>
</dbReference>
<keyword evidence="7" id="KW-0408">Iron</keyword>
<dbReference type="SUPFAM" id="SSF53732">
    <property type="entry name" value="Aconitase iron-sulfur domain"/>
    <property type="match status" value="1"/>
</dbReference>
<dbReference type="NCBIfam" id="NF006757">
    <property type="entry name" value="PRK09277.1"/>
    <property type="match status" value="1"/>
</dbReference>
<evidence type="ECO:0000256" key="8">
    <source>
        <dbReference type="ARBA" id="ARBA00023014"/>
    </source>
</evidence>
<evidence type="ECO:0000259" key="12">
    <source>
        <dbReference type="Pfam" id="PF00330"/>
    </source>
</evidence>
<dbReference type="PANTHER" id="PTHR11670">
    <property type="entry name" value="ACONITASE/IRON-RESPONSIVE ELEMENT FAMILY MEMBER"/>
    <property type="match status" value="1"/>
</dbReference>
<comment type="pathway">
    <text evidence="2">Carbohydrate metabolism; tricarboxylic acid cycle; isocitrate from oxaloacetate: step 2/2.</text>
</comment>
<evidence type="ECO:0000313" key="14">
    <source>
        <dbReference type="EMBL" id="MCW1884102.1"/>
    </source>
</evidence>
<evidence type="ECO:0000256" key="5">
    <source>
        <dbReference type="ARBA" id="ARBA00019378"/>
    </source>
</evidence>
<comment type="similarity">
    <text evidence="3">Belongs to the aconitase/IPM isomerase family.</text>
</comment>
<evidence type="ECO:0000256" key="10">
    <source>
        <dbReference type="ARBA" id="ARBA00031081"/>
    </source>
</evidence>
<dbReference type="Gene3D" id="3.30.499.10">
    <property type="entry name" value="Aconitase, domain 3"/>
    <property type="match status" value="2"/>
</dbReference>
<dbReference type="EMBL" id="JAPDDS010000002">
    <property type="protein sequence ID" value="MCW1884102.1"/>
    <property type="molecule type" value="Genomic_DNA"/>
</dbReference>
<dbReference type="Pfam" id="PF00694">
    <property type="entry name" value="Aconitase_C"/>
    <property type="match status" value="1"/>
</dbReference>
<feature type="domain" description="Aconitase/3-isopropylmalate dehydratase large subunit alpha/beta/alpha" evidence="12">
    <location>
        <begin position="72"/>
        <end position="609"/>
    </location>
</feature>
<evidence type="ECO:0000256" key="4">
    <source>
        <dbReference type="ARBA" id="ARBA00012926"/>
    </source>
</evidence>
<gene>
    <name evidence="14" type="ORF">OKA04_05130</name>
</gene>
<dbReference type="InterPro" id="IPR015931">
    <property type="entry name" value="Acnase/IPM_dHydase_lsu_aba_1/3"/>
</dbReference>
<reference evidence="14 15" key="1">
    <citation type="submission" date="2022-10" db="EMBL/GenBank/DDBJ databases">
        <title>Luteolibacter flavescens strain MCCC 1K03193, whole genome shotgun sequencing project.</title>
        <authorList>
            <person name="Zhao G."/>
            <person name="Shen L."/>
        </authorList>
    </citation>
    <scope>NUCLEOTIDE SEQUENCE [LARGE SCALE GENOMIC DNA]</scope>
    <source>
        <strain evidence="14 15">MCCC 1K03193</strain>
    </source>
</reference>
<evidence type="ECO:0000313" key="15">
    <source>
        <dbReference type="Proteomes" id="UP001207930"/>
    </source>
</evidence>
<dbReference type="Proteomes" id="UP001207930">
    <property type="component" value="Unassembled WGS sequence"/>
</dbReference>
<dbReference type="SUPFAM" id="SSF52016">
    <property type="entry name" value="LeuD/IlvD-like"/>
    <property type="match status" value="1"/>
</dbReference>
<dbReference type="EC" id="4.2.1.3" evidence="4"/>
<organism evidence="14 15">
    <name type="scientific">Luteolibacter flavescens</name>
    <dbReference type="NCBI Taxonomy" id="1859460"/>
    <lineage>
        <taxon>Bacteria</taxon>
        <taxon>Pseudomonadati</taxon>
        <taxon>Verrucomicrobiota</taxon>
        <taxon>Verrucomicrobiia</taxon>
        <taxon>Verrucomicrobiales</taxon>
        <taxon>Verrucomicrobiaceae</taxon>
        <taxon>Luteolibacter</taxon>
    </lineage>
</organism>
<evidence type="ECO:0000256" key="1">
    <source>
        <dbReference type="ARBA" id="ARBA00001966"/>
    </source>
</evidence>
<dbReference type="NCBIfam" id="NF009520">
    <property type="entry name" value="PRK12881.1"/>
    <property type="match status" value="1"/>
</dbReference>
<dbReference type="PRINTS" id="PR00415">
    <property type="entry name" value="ACONITASE"/>
</dbReference>
<proteinExistence type="inferred from homology"/>